<dbReference type="EMBL" id="ASRX01000074">
    <property type="protein sequence ID" value="EYF01706.1"/>
    <property type="molecule type" value="Genomic_DNA"/>
</dbReference>
<comment type="caution">
    <text evidence="1">The sequence shown here is derived from an EMBL/GenBank/DDBJ whole genome shotgun (WGS) entry which is preliminary data.</text>
</comment>
<sequence length="203" mass="22000">MPFTQFTLGAGMLTLPAADVCPVSLDRCEQGETSLAFSLHNLYRYGALGVGAGIIWALDLSADQAPGAGTLERAHERSYFLVEAEVRYYGIRYNTWEFWVGGTFGGVVVNDSWSVLADREPYADTAFVGPRAATLGTEGLAAGLGIGAEWTFADNWSFGSQVRYASWFLPGRQERLPTGDLASLKGRVDMIDIGVTIAYRIAL</sequence>
<dbReference type="STRING" id="1192034.CAP_7911"/>
<organism evidence="1 2">
    <name type="scientific">Chondromyces apiculatus DSM 436</name>
    <dbReference type="NCBI Taxonomy" id="1192034"/>
    <lineage>
        <taxon>Bacteria</taxon>
        <taxon>Pseudomonadati</taxon>
        <taxon>Myxococcota</taxon>
        <taxon>Polyangia</taxon>
        <taxon>Polyangiales</taxon>
        <taxon>Polyangiaceae</taxon>
        <taxon>Chondromyces</taxon>
    </lineage>
</organism>
<gene>
    <name evidence="1" type="ORF">CAP_7911</name>
</gene>
<dbReference type="Proteomes" id="UP000019678">
    <property type="component" value="Unassembled WGS sequence"/>
</dbReference>
<reference evidence="1 2" key="1">
    <citation type="submission" date="2013-05" db="EMBL/GenBank/DDBJ databases">
        <title>Genome assembly of Chondromyces apiculatus DSM 436.</title>
        <authorList>
            <person name="Sharma G."/>
            <person name="Khatri I."/>
            <person name="Kaur C."/>
            <person name="Mayilraj S."/>
            <person name="Subramanian S."/>
        </authorList>
    </citation>
    <scope>NUCLEOTIDE SEQUENCE [LARGE SCALE GENOMIC DNA]</scope>
    <source>
        <strain evidence="1 2">DSM 436</strain>
    </source>
</reference>
<dbReference type="AlphaFoldDB" id="A0A017SZH6"/>
<name>A0A017SZH6_9BACT</name>
<evidence type="ECO:0008006" key="3">
    <source>
        <dbReference type="Google" id="ProtNLM"/>
    </source>
</evidence>
<proteinExistence type="predicted"/>
<keyword evidence="2" id="KW-1185">Reference proteome</keyword>
<evidence type="ECO:0000313" key="1">
    <source>
        <dbReference type="EMBL" id="EYF01706.1"/>
    </source>
</evidence>
<evidence type="ECO:0000313" key="2">
    <source>
        <dbReference type="Proteomes" id="UP000019678"/>
    </source>
</evidence>
<protein>
    <recommendedName>
        <fullName evidence="3">Outer membrane protein beta-barrel domain-containing protein</fullName>
    </recommendedName>
</protein>
<accession>A0A017SZH6</accession>